<sequence length="132" mass="15037">MRNTKKQKQGGLPKPSPIHNHINLLHLQATLLSTVLPDEHNPYRLFLLTLGRNSVRQLLTLCEKSRTRLSPAARRLFCSQCFAVLNTERSASVRFRRKQLIIKCLSCSSENTIPVDSGHWQPCYPELTTATE</sequence>
<accession>A0A5J4NBE9</accession>
<dbReference type="InterPro" id="IPR007175">
    <property type="entry name" value="Rpr2/Snm1/Rpp21"/>
</dbReference>
<dbReference type="EMBL" id="QNGE01004357">
    <property type="protein sequence ID" value="KAA3672971.1"/>
    <property type="molecule type" value="Genomic_DNA"/>
</dbReference>
<comment type="caution">
    <text evidence="1">The sequence shown here is derived from an EMBL/GenBank/DDBJ whole genome shotgun (WGS) entry which is preliminary data.</text>
</comment>
<dbReference type="Proteomes" id="UP000324629">
    <property type="component" value="Unassembled WGS sequence"/>
</dbReference>
<keyword evidence="2" id="KW-1185">Reference proteome</keyword>
<reference evidence="1 2" key="1">
    <citation type="journal article" date="2019" name="Gigascience">
        <title>Whole-genome sequence of the oriental lung fluke Paragonimus westermani.</title>
        <authorList>
            <person name="Oey H."/>
            <person name="Zakrzewski M."/>
            <person name="Narain K."/>
            <person name="Devi K.R."/>
            <person name="Agatsuma T."/>
            <person name="Nawaratna S."/>
            <person name="Gobert G.N."/>
            <person name="Jones M.K."/>
            <person name="Ragan M.A."/>
            <person name="McManus D.P."/>
            <person name="Krause L."/>
        </authorList>
    </citation>
    <scope>NUCLEOTIDE SEQUENCE [LARGE SCALE GENOMIC DNA]</scope>
    <source>
        <strain evidence="1 2">IND2009</strain>
    </source>
</reference>
<dbReference type="Gene3D" id="6.20.50.20">
    <property type="match status" value="1"/>
</dbReference>
<gene>
    <name evidence="1" type="ORF">DEA37_0001155</name>
</gene>
<evidence type="ECO:0000313" key="2">
    <source>
        <dbReference type="Proteomes" id="UP000324629"/>
    </source>
</evidence>
<dbReference type="GO" id="GO:0006396">
    <property type="term" value="P:RNA processing"/>
    <property type="evidence" value="ECO:0007669"/>
    <property type="project" value="InterPro"/>
</dbReference>
<evidence type="ECO:0000313" key="1">
    <source>
        <dbReference type="EMBL" id="KAA3672971.1"/>
    </source>
</evidence>
<dbReference type="AlphaFoldDB" id="A0A5J4NBE9"/>
<dbReference type="Pfam" id="PF04032">
    <property type="entry name" value="Rpr2"/>
    <property type="match status" value="1"/>
</dbReference>
<protein>
    <submittedName>
        <fullName evidence="1">Uncharacterized protein</fullName>
    </submittedName>
</protein>
<name>A0A5J4NBE9_9TREM</name>
<organism evidence="1 2">
    <name type="scientific">Paragonimus westermani</name>
    <dbReference type="NCBI Taxonomy" id="34504"/>
    <lineage>
        <taxon>Eukaryota</taxon>
        <taxon>Metazoa</taxon>
        <taxon>Spiralia</taxon>
        <taxon>Lophotrochozoa</taxon>
        <taxon>Platyhelminthes</taxon>
        <taxon>Trematoda</taxon>
        <taxon>Digenea</taxon>
        <taxon>Plagiorchiida</taxon>
        <taxon>Troglotremata</taxon>
        <taxon>Troglotrematidae</taxon>
        <taxon>Paragonimus</taxon>
    </lineage>
</organism>
<proteinExistence type="predicted"/>